<reference evidence="2 3" key="1">
    <citation type="submission" date="2016-11" db="EMBL/GenBank/DDBJ databases">
        <authorList>
            <person name="Jaros S."/>
            <person name="Januszkiewicz K."/>
            <person name="Wedrychowicz H."/>
        </authorList>
    </citation>
    <scope>NUCLEOTIDE SEQUENCE [LARGE SCALE GENOMIC DNA]</scope>
    <source>
        <strain evidence="2 3">DSM 27063</strain>
    </source>
</reference>
<dbReference type="Proteomes" id="UP000184050">
    <property type="component" value="Unassembled WGS sequence"/>
</dbReference>
<sequence length="105" mass="12310">MKRSNEHIKSKVKQILETVAPNARILLYGSRARGDAKSDSDWDLLVILNKEKIEPSDYELISYPIYELGWEIGEQFSVKLYSKAEWKKRSFTPFYKNVEREAVIL</sequence>
<keyword evidence="3" id="KW-1185">Reference proteome</keyword>
<name>A0A1M6EUI0_9BACT</name>
<dbReference type="SUPFAM" id="SSF81301">
    <property type="entry name" value="Nucleotidyltransferase"/>
    <property type="match status" value="1"/>
</dbReference>
<dbReference type="Gene3D" id="3.30.460.10">
    <property type="entry name" value="Beta Polymerase, domain 2"/>
    <property type="match status" value="1"/>
</dbReference>
<dbReference type="AlphaFoldDB" id="A0A1M6EUI0"/>
<dbReference type="InterPro" id="IPR002934">
    <property type="entry name" value="Polymerase_NTP_transf_dom"/>
</dbReference>
<dbReference type="InterPro" id="IPR043519">
    <property type="entry name" value="NT_sf"/>
</dbReference>
<dbReference type="STRING" id="1168035.SAMN05444280_107123"/>
<keyword evidence="2" id="KW-0808">Transferase</keyword>
<accession>A0A1M6EUI0</accession>
<dbReference type="OrthoDB" id="9803106at2"/>
<dbReference type="CDD" id="cd05403">
    <property type="entry name" value="NT_KNTase_like"/>
    <property type="match status" value="1"/>
</dbReference>
<evidence type="ECO:0000259" key="1">
    <source>
        <dbReference type="Pfam" id="PF01909"/>
    </source>
</evidence>
<evidence type="ECO:0000313" key="2">
    <source>
        <dbReference type="EMBL" id="SHI89072.1"/>
    </source>
</evidence>
<proteinExistence type="predicted"/>
<feature type="domain" description="Polymerase nucleotidyl transferase" evidence="1">
    <location>
        <begin position="10"/>
        <end position="87"/>
    </location>
</feature>
<organism evidence="2 3">
    <name type="scientific">Tangfeifania diversioriginum</name>
    <dbReference type="NCBI Taxonomy" id="1168035"/>
    <lineage>
        <taxon>Bacteria</taxon>
        <taxon>Pseudomonadati</taxon>
        <taxon>Bacteroidota</taxon>
        <taxon>Bacteroidia</taxon>
        <taxon>Marinilabiliales</taxon>
        <taxon>Prolixibacteraceae</taxon>
        <taxon>Tangfeifania</taxon>
    </lineage>
</organism>
<dbReference type="PANTHER" id="PTHR33933:SF1">
    <property type="entry name" value="PROTEIN ADENYLYLTRANSFERASE MNTA-RELATED"/>
    <property type="match status" value="1"/>
</dbReference>
<dbReference type="PANTHER" id="PTHR33933">
    <property type="entry name" value="NUCLEOTIDYLTRANSFERASE"/>
    <property type="match status" value="1"/>
</dbReference>
<dbReference type="RefSeq" id="WP_073167455.1">
    <property type="nucleotide sequence ID" value="NZ_FQZE01000007.1"/>
</dbReference>
<dbReference type="GO" id="GO:0016779">
    <property type="term" value="F:nucleotidyltransferase activity"/>
    <property type="evidence" value="ECO:0007669"/>
    <property type="project" value="InterPro"/>
</dbReference>
<protein>
    <submittedName>
        <fullName evidence="2">Nucleotidyltransferase domain-containing protein</fullName>
    </submittedName>
</protein>
<dbReference type="EMBL" id="FQZE01000007">
    <property type="protein sequence ID" value="SHI89072.1"/>
    <property type="molecule type" value="Genomic_DNA"/>
</dbReference>
<gene>
    <name evidence="2" type="ORF">SAMN05444280_107123</name>
</gene>
<dbReference type="Pfam" id="PF01909">
    <property type="entry name" value="NTP_transf_2"/>
    <property type="match status" value="1"/>
</dbReference>
<dbReference type="InterPro" id="IPR052548">
    <property type="entry name" value="Type_VII_TA_antitoxin"/>
</dbReference>
<evidence type="ECO:0000313" key="3">
    <source>
        <dbReference type="Proteomes" id="UP000184050"/>
    </source>
</evidence>